<dbReference type="EMBL" id="EU963904">
    <property type="protein sequence ID" value="ACG36022.1"/>
    <property type="molecule type" value="mRNA"/>
</dbReference>
<proteinExistence type="evidence at transcript level"/>
<evidence type="ECO:0000313" key="2">
    <source>
        <dbReference type="EMBL" id="ACG36022.1"/>
    </source>
</evidence>
<accession>B6TFY9</accession>
<feature type="compositionally biased region" description="Polar residues" evidence="1">
    <location>
        <begin position="51"/>
        <end position="64"/>
    </location>
</feature>
<feature type="region of interest" description="Disordered" evidence="1">
    <location>
        <begin position="1"/>
        <end position="100"/>
    </location>
</feature>
<reference evidence="2" key="1">
    <citation type="journal article" date="2009" name="Plant Mol. Biol.">
        <title>Insights into corn genes derived from large-scale cDNA sequencing.</title>
        <authorList>
            <person name="Alexandrov N.N."/>
            <person name="Brover V.V."/>
            <person name="Freidin S."/>
            <person name="Troukhan M.E."/>
            <person name="Tatarinova T.V."/>
            <person name="Zhang H."/>
            <person name="Swaller T.J."/>
            <person name="Lu Y.P."/>
            <person name="Bouck J."/>
            <person name="Flavell R.B."/>
            <person name="Feldmann K.A."/>
        </authorList>
    </citation>
    <scope>NUCLEOTIDE SEQUENCE</scope>
</reference>
<protein>
    <submittedName>
        <fullName evidence="2">Uncharacterized protein</fullName>
    </submittedName>
</protein>
<dbReference type="AlphaFoldDB" id="B6TFY9"/>
<dbReference type="GeneID" id="100276647"/>
<dbReference type="KEGG" id="zma:100276647"/>
<feature type="compositionally biased region" description="Polar residues" evidence="1">
    <location>
        <begin position="76"/>
        <end position="85"/>
    </location>
</feature>
<sequence>MLHRFSPAGAERPNSPTADSNPPGFSPRRAADSSTANSHVLPPAAWHSKQEAASKNQRSVGRTTASRKQHRRLHPTETNPLSPNASHLMDDEEHDRDSDS</sequence>
<organism evidence="2">
    <name type="scientific">Zea mays</name>
    <name type="common">Maize</name>
    <dbReference type="NCBI Taxonomy" id="4577"/>
    <lineage>
        <taxon>Eukaryota</taxon>
        <taxon>Viridiplantae</taxon>
        <taxon>Streptophyta</taxon>
        <taxon>Embryophyta</taxon>
        <taxon>Tracheophyta</taxon>
        <taxon>Spermatophyta</taxon>
        <taxon>Magnoliopsida</taxon>
        <taxon>Liliopsida</taxon>
        <taxon>Poales</taxon>
        <taxon>Poaceae</taxon>
        <taxon>PACMAD clade</taxon>
        <taxon>Panicoideae</taxon>
        <taxon>Andropogonodae</taxon>
        <taxon>Andropogoneae</taxon>
        <taxon>Tripsacinae</taxon>
        <taxon>Zea</taxon>
    </lineage>
</organism>
<evidence type="ECO:0000256" key="1">
    <source>
        <dbReference type="SAM" id="MobiDB-lite"/>
    </source>
</evidence>
<name>B6TFY9_MAIZE</name>